<evidence type="ECO:0000256" key="1">
    <source>
        <dbReference type="SAM" id="Phobius"/>
    </source>
</evidence>
<keyword evidence="1" id="KW-0472">Membrane</keyword>
<reference evidence="2" key="2">
    <citation type="journal article" date="2015" name="Data Brief">
        <title>Shoot transcriptome of the giant reed, Arundo donax.</title>
        <authorList>
            <person name="Barrero R.A."/>
            <person name="Guerrero F.D."/>
            <person name="Moolhuijzen P."/>
            <person name="Goolsby J.A."/>
            <person name="Tidwell J."/>
            <person name="Bellgard S.E."/>
            <person name="Bellgard M.I."/>
        </authorList>
    </citation>
    <scope>NUCLEOTIDE SEQUENCE</scope>
    <source>
        <tissue evidence="2">Shoot tissue taken approximately 20 cm above the soil surface</tissue>
    </source>
</reference>
<protein>
    <submittedName>
        <fullName evidence="2">Uncharacterized protein</fullName>
    </submittedName>
</protein>
<evidence type="ECO:0000313" key="2">
    <source>
        <dbReference type="EMBL" id="JAD39244.1"/>
    </source>
</evidence>
<dbReference type="AlphaFoldDB" id="A0A0A8ZIL2"/>
<keyword evidence="1" id="KW-1133">Transmembrane helix</keyword>
<keyword evidence="1" id="KW-0812">Transmembrane</keyword>
<accession>A0A0A8ZIL2</accession>
<dbReference type="EMBL" id="GBRH01258651">
    <property type="protein sequence ID" value="JAD39244.1"/>
    <property type="molecule type" value="Transcribed_RNA"/>
</dbReference>
<proteinExistence type="predicted"/>
<sequence>MLYWIVECNLVAATWVLDRRIVVHLYWLLYYADSDAFILVIILY</sequence>
<reference evidence="2" key="1">
    <citation type="submission" date="2014-09" db="EMBL/GenBank/DDBJ databases">
        <authorList>
            <person name="Magalhaes I.L.F."/>
            <person name="Oliveira U."/>
            <person name="Santos F.R."/>
            <person name="Vidigal T.H.D.A."/>
            <person name="Brescovit A.D."/>
            <person name="Santos A.J."/>
        </authorList>
    </citation>
    <scope>NUCLEOTIDE SEQUENCE</scope>
    <source>
        <tissue evidence="2">Shoot tissue taken approximately 20 cm above the soil surface</tissue>
    </source>
</reference>
<name>A0A0A8ZIL2_ARUDO</name>
<organism evidence="2">
    <name type="scientific">Arundo donax</name>
    <name type="common">Giant reed</name>
    <name type="synonym">Donax arundinaceus</name>
    <dbReference type="NCBI Taxonomy" id="35708"/>
    <lineage>
        <taxon>Eukaryota</taxon>
        <taxon>Viridiplantae</taxon>
        <taxon>Streptophyta</taxon>
        <taxon>Embryophyta</taxon>
        <taxon>Tracheophyta</taxon>
        <taxon>Spermatophyta</taxon>
        <taxon>Magnoliopsida</taxon>
        <taxon>Liliopsida</taxon>
        <taxon>Poales</taxon>
        <taxon>Poaceae</taxon>
        <taxon>PACMAD clade</taxon>
        <taxon>Arundinoideae</taxon>
        <taxon>Arundineae</taxon>
        <taxon>Arundo</taxon>
    </lineage>
</organism>
<feature type="transmembrane region" description="Helical" evidence="1">
    <location>
        <begin position="25"/>
        <end position="43"/>
    </location>
</feature>